<organism evidence="1 2">
    <name type="scientific">Lentzea fradiae</name>
    <dbReference type="NCBI Taxonomy" id="200378"/>
    <lineage>
        <taxon>Bacteria</taxon>
        <taxon>Bacillati</taxon>
        <taxon>Actinomycetota</taxon>
        <taxon>Actinomycetes</taxon>
        <taxon>Pseudonocardiales</taxon>
        <taxon>Pseudonocardiaceae</taxon>
        <taxon>Lentzea</taxon>
    </lineage>
</organism>
<dbReference type="InterPro" id="IPR021527">
    <property type="entry name" value="DUF2795"/>
</dbReference>
<evidence type="ECO:0000313" key="1">
    <source>
        <dbReference type="EMBL" id="SDG49370.1"/>
    </source>
</evidence>
<keyword evidence="2" id="KW-1185">Reference proteome</keyword>
<dbReference type="STRING" id="200378.SAMN05216553_108331"/>
<evidence type="ECO:0008006" key="3">
    <source>
        <dbReference type="Google" id="ProtNLM"/>
    </source>
</evidence>
<sequence>MSDTTTIERLRTVLADVAYPADKGQLVDHASRNNADEDTVHALHSVPERRYESFDEVLDVVAVDQSREA</sequence>
<dbReference type="EMBL" id="FNCC01000008">
    <property type="protein sequence ID" value="SDG49370.1"/>
    <property type="molecule type" value="Genomic_DNA"/>
</dbReference>
<reference evidence="2" key="1">
    <citation type="submission" date="2016-10" db="EMBL/GenBank/DDBJ databases">
        <authorList>
            <person name="Varghese N."/>
            <person name="Submissions S."/>
        </authorList>
    </citation>
    <scope>NUCLEOTIDE SEQUENCE [LARGE SCALE GENOMIC DNA]</scope>
    <source>
        <strain evidence="2">CGMCC 4.3506</strain>
    </source>
</reference>
<name>A0A1G7URL5_9PSEU</name>
<protein>
    <recommendedName>
        <fullName evidence="3">DUF2795 domain-containing protein</fullName>
    </recommendedName>
</protein>
<gene>
    <name evidence="1" type="ORF">SAMN05216553_108331</name>
</gene>
<dbReference type="Proteomes" id="UP000199623">
    <property type="component" value="Unassembled WGS sequence"/>
</dbReference>
<dbReference type="Pfam" id="PF11387">
    <property type="entry name" value="DUF2795"/>
    <property type="match status" value="1"/>
</dbReference>
<proteinExistence type="predicted"/>
<dbReference type="RefSeq" id="WP_090051511.1">
    <property type="nucleotide sequence ID" value="NZ_FNCC01000008.1"/>
</dbReference>
<accession>A0A1G7URL5</accession>
<evidence type="ECO:0000313" key="2">
    <source>
        <dbReference type="Proteomes" id="UP000199623"/>
    </source>
</evidence>
<dbReference type="AlphaFoldDB" id="A0A1G7URL5"/>